<dbReference type="PANTHER" id="PTHR45868">
    <property type="entry name" value="HEAVY METAL-ASSOCIATED ISOPRENYLATED PLANT PROTEIN 33-RELATED"/>
    <property type="match status" value="1"/>
</dbReference>
<gene>
    <name evidence="3" type="ORF">RGQ29_018913</name>
</gene>
<proteinExistence type="predicted"/>
<feature type="region of interest" description="Disordered" evidence="2">
    <location>
        <begin position="149"/>
        <end position="182"/>
    </location>
</feature>
<evidence type="ECO:0008006" key="5">
    <source>
        <dbReference type="Google" id="ProtNLM"/>
    </source>
</evidence>
<dbReference type="Proteomes" id="UP001324115">
    <property type="component" value="Unassembled WGS sequence"/>
</dbReference>
<evidence type="ECO:0000313" key="4">
    <source>
        <dbReference type="Proteomes" id="UP001324115"/>
    </source>
</evidence>
<accession>A0AAN7F8S5</accession>
<keyword evidence="1" id="KW-0479">Metal-binding</keyword>
<dbReference type="EMBL" id="JAXUIC010000005">
    <property type="protein sequence ID" value="KAK4587687.1"/>
    <property type="molecule type" value="Genomic_DNA"/>
</dbReference>
<sequence>MEPSSYMTCALRVDTQTPGWHKSMIKVLSSIQGVSYTFDVQRGLAYVSGNVDPGMLLTMLAKAGKHTELCWVDSRYQRKKPIVQGDGYHDDHGTTQYATLGYDYGNTQNGGGGLGYDYGNTQNGGGGLGYDYGNNQPATLGYYEDDPYKSYPHEHNPHSKMMALPSPHAAPRPQPQSQPSAPVVLRHREEKPVNCCMM</sequence>
<keyword evidence="4" id="KW-1185">Reference proteome</keyword>
<comment type="caution">
    <text evidence="3">The sequence shown here is derived from an EMBL/GenBank/DDBJ whole genome shotgun (WGS) entry which is preliminary data.</text>
</comment>
<dbReference type="GO" id="GO:0046872">
    <property type="term" value="F:metal ion binding"/>
    <property type="evidence" value="ECO:0007669"/>
    <property type="project" value="UniProtKB-KW"/>
</dbReference>
<protein>
    <recommendedName>
        <fullName evidence="5">HMA domain-containing protein</fullName>
    </recommendedName>
</protein>
<dbReference type="PANTHER" id="PTHR45868:SF35">
    <property type="entry name" value="HYDROXYPROLINE-RICH GLYCOPROTEIN FAMILY PROTEIN"/>
    <property type="match status" value="1"/>
</dbReference>
<organism evidence="3 4">
    <name type="scientific">Quercus rubra</name>
    <name type="common">Northern red oak</name>
    <name type="synonym">Quercus borealis</name>
    <dbReference type="NCBI Taxonomy" id="3512"/>
    <lineage>
        <taxon>Eukaryota</taxon>
        <taxon>Viridiplantae</taxon>
        <taxon>Streptophyta</taxon>
        <taxon>Embryophyta</taxon>
        <taxon>Tracheophyta</taxon>
        <taxon>Spermatophyta</taxon>
        <taxon>Magnoliopsida</taxon>
        <taxon>eudicotyledons</taxon>
        <taxon>Gunneridae</taxon>
        <taxon>Pentapetalae</taxon>
        <taxon>rosids</taxon>
        <taxon>fabids</taxon>
        <taxon>Fagales</taxon>
        <taxon>Fagaceae</taxon>
        <taxon>Quercus</taxon>
    </lineage>
</organism>
<evidence type="ECO:0000256" key="2">
    <source>
        <dbReference type="SAM" id="MobiDB-lite"/>
    </source>
</evidence>
<name>A0AAN7F8S5_QUERU</name>
<reference evidence="3 4" key="1">
    <citation type="journal article" date="2023" name="G3 (Bethesda)">
        <title>A haplotype-resolved chromosome-scale genome for Quercus rubra L. provides insights into the genetics of adaptive traits for red oak species.</title>
        <authorList>
            <person name="Kapoor B."/>
            <person name="Jenkins J."/>
            <person name="Schmutz J."/>
            <person name="Zhebentyayeva T."/>
            <person name="Kuelheim C."/>
            <person name="Coggeshall M."/>
            <person name="Heim C."/>
            <person name="Lasky J.R."/>
            <person name="Leites L."/>
            <person name="Islam-Faridi N."/>
            <person name="Romero-Severson J."/>
            <person name="DeLeo V.L."/>
            <person name="Lucas S.M."/>
            <person name="Lazic D."/>
            <person name="Gailing O."/>
            <person name="Carlson J."/>
            <person name="Staton M."/>
        </authorList>
    </citation>
    <scope>NUCLEOTIDE SEQUENCE [LARGE SCALE GENOMIC DNA]</scope>
    <source>
        <strain evidence="3">Pseudo-F2</strain>
    </source>
</reference>
<evidence type="ECO:0000256" key="1">
    <source>
        <dbReference type="ARBA" id="ARBA00022723"/>
    </source>
</evidence>
<dbReference type="AlphaFoldDB" id="A0AAN7F8S5"/>
<evidence type="ECO:0000313" key="3">
    <source>
        <dbReference type="EMBL" id="KAK4587687.1"/>
    </source>
</evidence>